<evidence type="ECO:0000313" key="3">
    <source>
        <dbReference type="EMBL" id="SEV91934.1"/>
    </source>
</evidence>
<dbReference type="EMBL" id="FOIW01000001">
    <property type="protein sequence ID" value="SEV91934.1"/>
    <property type="molecule type" value="Genomic_DNA"/>
</dbReference>
<reference evidence="2 4" key="1">
    <citation type="submission" date="2015-08" db="EMBL/GenBank/DDBJ databases">
        <title>Thermococcus thioreducens DSM 14981 genome sequencing.</title>
        <authorList>
            <person name="Hong S.-J."/>
            <person name="Kim M.-C."/>
            <person name="Shin J.-H."/>
        </authorList>
    </citation>
    <scope>NUCLEOTIDE SEQUENCE [LARGE SCALE GENOMIC DNA]</scope>
    <source>
        <strain evidence="2 4">DSM 14981</strain>
    </source>
</reference>
<name>A0A0Q2M5C3_9EURY</name>
<organism evidence="2 4">
    <name type="scientific">Thermococcus thioreducens</name>
    <dbReference type="NCBI Taxonomy" id="277988"/>
    <lineage>
        <taxon>Archaea</taxon>
        <taxon>Methanobacteriati</taxon>
        <taxon>Methanobacteriota</taxon>
        <taxon>Thermococci</taxon>
        <taxon>Thermococcales</taxon>
        <taxon>Thermococcaceae</taxon>
        <taxon>Thermococcus</taxon>
    </lineage>
</organism>
<dbReference type="GeneID" id="33333852"/>
<sequence length="377" mass="43553">MRTGWNIETERESLLERLAELAKTGDFLEYLRFEWDDYGILSLWQGDLLVFGADVFLGSALEELALLNFHLLDVKPPIDVGELRRAKLDERPFYRALAGKNFDVFLEEHPVVSLGSYDPGIDLHLVRDGETLKVLSLKWYGPHQELYFEVPLEEWLDSTVELFAMIVRDFEKMRETLLRYGLANAPHKIGRYRALLRGLIDANPIDVDALPMAYAPWDVDEVVRTASELLFMGSIEGAKCVLDSLENPNHYRQALFRVHSKPEILESLYRLLEKPYRSEMLSHLAYLYTVEGKPEEGERIAKELRSDTAYWNLALGLIRTEHYGDAFEAGKKIKNPWLRGEVLLKIYFERPGLAGEIKEKAPEHVRVFIDEKEKGRL</sequence>
<dbReference type="AlphaFoldDB" id="A0A0Q2M5C3"/>
<dbReference type="OrthoDB" id="97428at2157"/>
<reference evidence="1 6" key="2">
    <citation type="submission" date="2016-04" db="EMBL/GenBank/DDBJ databases">
        <title>Complete genome sequence of Thermococcus thioreducens type strain OGL-20P.</title>
        <authorList>
            <person name="Oger P.M."/>
        </authorList>
    </citation>
    <scope>NUCLEOTIDE SEQUENCE [LARGE SCALE GENOMIC DNA]</scope>
    <source>
        <strain evidence="1 6">OGL-20P</strain>
    </source>
</reference>
<dbReference type="PATRIC" id="fig|277988.4.peg.525"/>
<dbReference type="EMBL" id="CP015105">
    <property type="protein sequence ID" value="ASJ12375.1"/>
    <property type="molecule type" value="Genomic_DNA"/>
</dbReference>
<accession>A0A0Q2M5C3</accession>
<evidence type="ECO:0000313" key="4">
    <source>
        <dbReference type="Proteomes" id="UP000051862"/>
    </source>
</evidence>
<dbReference type="EMBL" id="LIXN01000003">
    <property type="protein sequence ID" value="KQH83106.1"/>
    <property type="molecule type" value="Genomic_DNA"/>
</dbReference>
<dbReference type="KEGG" id="ttd:A3L14_05475"/>
<keyword evidence="6" id="KW-1185">Reference proteome</keyword>
<dbReference type="RefSeq" id="WP_055428763.1">
    <property type="nucleotide sequence ID" value="NZ_CP015105.1"/>
</dbReference>
<gene>
    <name evidence="1" type="ORF">A3L14_05475</name>
    <name evidence="2" type="ORF">AMR53_02480</name>
    <name evidence="3" type="ORF">SAMN05216170_0863</name>
</gene>
<evidence type="ECO:0000313" key="1">
    <source>
        <dbReference type="EMBL" id="ASJ12375.1"/>
    </source>
</evidence>
<dbReference type="Proteomes" id="UP000250136">
    <property type="component" value="Chromosome"/>
</dbReference>
<dbReference type="STRING" id="277988.SAMN05216170_0863"/>
<dbReference type="Proteomes" id="UP000182125">
    <property type="component" value="Unassembled WGS sequence"/>
</dbReference>
<proteinExistence type="predicted"/>
<protein>
    <submittedName>
        <fullName evidence="2">Uncharacterized protein</fullName>
    </submittedName>
</protein>
<evidence type="ECO:0000313" key="2">
    <source>
        <dbReference type="EMBL" id="KQH83106.1"/>
    </source>
</evidence>
<evidence type="ECO:0000313" key="6">
    <source>
        <dbReference type="Proteomes" id="UP000250136"/>
    </source>
</evidence>
<reference evidence="3 5" key="3">
    <citation type="submission" date="2016-10" db="EMBL/GenBank/DDBJ databases">
        <authorList>
            <person name="de Groot N.N."/>
        </authorList>
    </citation>
    <scope>NUCLEOTIDE SEQUENCE [LARGE SCALE GENOMIC DNA]</scope>
    <source>
        <strain evidence="3 5">OGL-20</strain>
    </source>
</reference>
<evidence type="ECO:0000313" key="5">
    <source>
        <dbReference type="Proteomes" id="UP000182125"/>
    </source>
</evidence>
<dbReference type="Proteomes" id="UP000051862">
    <property type="component" value="Unassembled WGS sequence"/>
</dbReference>